<sequence length="123" mass="13903">MPTQRFRCSRLQPTKVLNKIFIHDRIIQADNDPYTLCEGTSIPLSNSQLNIPSQPVPPSHLQPPSHTWGSSPSPYPFHTSYPIHTAVPPLAAHDLHRRLCIHLGWQTNHLSCQLSCRQRLADA</sequence>
<name>A0AA40EKU4_9PEZI</name>
<comment type="caution">
    <text evidence="1">The sequence shown here is derived from an EMBL/GenBank/DDBJ whole genome shotgun (WGS) entry which is preliminary data.</text>
</comment>
<dbReference type="Proteomes" id="UP001172155">
    <property type="component" value="Unassembled WGS sequence"/>
</dbReference>
<proteinExistence type="predicted"/>
<evidence type="ECO:0000313" key="2">
    <source>
        <dbReference type="Proteomes" id="UP001172155"/>
    </source>
</evidence>
<gene>
    <name evidence="1" type="ORF">B0T18DRAFT_226627</name>
</gene>
<reference evidence="1" key="1">
    <citation type="submission" date="2023-06" db="EMBL/GenBank/DDBJ databases">
        <title>Genome-scale phylogeny and comparative genomics of the fungal order Sordariales.</title>
        <authorList>
            <consortium name="Lawrence Berkeley National Laboratory"/>
            <person name="Hensen N."/>
            <person name="Bonometti L."/>
            <person name="Westerberg I."/>
            <person name="Brannstrom I.O."/>
            <person name="Guillou S."/>
            <person name="Cros-Aarteil S."/>
            <person name="Calhoun S."/>
            <person name="Haridas S."/>
            <person name="Kuo A."/>
            <person name="Mondo S."/>
            <person name="Pangilinan J."/>
            <person name="Riley R."/>
            <person name="LaButti K."/>
            <person name="Andreopoulos B."/>
            <person name="Lipzen A."/>
            <person name="Chen C."/>
            <person name="Yanf M."/>
            <person name="Daum C."/>
            <person name="Ng V."/>
            <person name="Clum A."/>
            <person name="Steindorff A."/>
            <person name="Ohm R."/>
            <person name="Martin F."/>
            <person name="Silar P."/>
            <person name="Natvig D."/>
            <person name="Lalanne C."/>
            <person name="Gautier V."/>
            <person name="Ament-velasquez S.L."/>
            <person name="Kruys A."/>
            <person name="Hutchinson M.I."/>
            <person name="Powell A.J."/>
            <person name="Barry K."/>
            <person name="Miller A.N."/>
            <person name="Grigoriev I.V."/>
            <person name="Debuchy R."/>
            <person name="Gladieux P."/>
            <person name="Thoren M.H."/>
            <person name="Johannesson H."/>
        </authorList>
    </citation>
    <scope>NUCLEOTIDE SEQUENCE</scope>
    <source>
        <strain evidence="1">SMH3187-1</strain>
    </source>
</reference>
<dbReference type="AlphaFoldDB" id="A0AA40EKU4"/>
<evidence type="ECO:0000313" key="1">
    <source>
        <dbReference type="EMBL" id="KAK0741202.1"/>
    </source>
</evidence>
<accession>A0AA40EKU4</accession>
<organism evidence="1 2">
    <name type="scientific">Schizothecium vesticola</name>
    <dbReference type="NCBI Taxonomy" id="314040"/>
    <lineage>
        <taxon>Eukaryota</taxon>
        <taxon>Fungi</taxon>
        <taxon>Dikarya</taxon>
        <taxon>Ascomycota</taxon>
        <taxon>Pezizomycotina</taxon>
        <taxon>Sordariomycetes</taxon>
        <taxon>Sordariomycetidae</taxon>
        <taxon>Sordariales</taxon>
        <taxon>Schizotheciaceae</taxon>
        <taxon>Schizothecium</taxon>
    </lineage>
</organism>
<protein>
    <submittedName>
        <fullName evidence="1">Uncharacterized protein</fullName>
    </submittedName>
</protein>
<dbReference type="EMBL" id="JAUKUD010000006">
    <property type="protein sequence ID" value="KAK0741202.1"/>
    <property type="molecule type" value="Genomic_DNA"/>
</dbReference>
<keyword evidence="2" id="KW-1185">Reference proteome</keyword>